<name>A0A1B6EAA7_9HEMI</name>
<keyword evidence="6" id="KW-0969">Cilium</keyword>
<evidence type="ECO:0000256" key="6">
    <source>
        <dbReference type="ARBA" id="ARBA00023069"/>
    </source>
</evidence>
<evidence type="ECO:0000256" key="5">
    <source>
        <dbReference type="ARBA" id="ARBA00022846"/>
    </source>
</evidence>
<dbReference type="GO" id="GO:0120293">
    <property type="term" value="C:dynein axonemal particle"/>
    <property type="evidence" value="ECO:0007669"/>
    <property type="project" value="UniProtKB-SubCell"/>
</dbReference>
<dbReference type="PANTHER" id="PTHR12442:SF12">
    <property type="entry name" value="DYNEIN AXONEMAL INTERMEDIATE CHAIN 4"/>
    <property type="match status" value="1"/>
</dbReference>
<dbReference type="PROSITE" id="PS50082">
    <property type="entry name" value="WD_REPEATS_2"/>
    <property type="match status" value="2"/>
</dbReference>
<dbReference type="EMBL" id="GEDC01002429">
    <property type="protein sequence ID" value="JAS34869.1"/>
    <property type="molecule type" value="Transcribed_RNA"/>
</dbReference>
<accession>A0A1B6EAA7</accession>
<dbReference type="Pfam" id="PF00400">
    <property type="entry name" value="WD40"/>
    <property type="match status" value="1"/>
</dbReference>
<dbReference type="InterPro" id="IPR001680">
    <property type="entry name" value="WD40_rpt"/>
</dbReference>
<evidence type="ECO:0000256" key="7">
    <source>
        <dbReference type="ARBA" id="ARBA00023212"/>
    </source>
</evidence>
<keyword evidence="4" id="KW-0677">Repeat</keyword>
<reference evidence="13" key="1">
    <citation type="submission" date="2015-12" db="EMBL/GenBank/DDBJ databases">
        <title>De novo transcriptome assembly of four potential Pierce s Disease insect vectors from Arizona vineyards.</title>
        <authorList>
            <person name="Tassone E.E."/>
        </authorList>
    </citation>
    <scope>NUCLEOTIDE SEQUENCE</scope>
</reference>
<dbReference type="SMART" id="SM00320">
    <property type="entry name" value="WD40"/>
    <property type="match status" value="5"/>
</dbReference>
<evidence type="ECO:0000256" key="2">
    <source>
        <dbReference type="ARBA" id="ARBA00022490"/>
    </source>
</evidence>
<comment type="subcellular location">
    <subcellularLocation>
        <location evidence="1">Cytoplasm</location>
        <location evidence="1">Cytoskeleton</location>
        <location evidence="1">Flagellum axoneme</location>
    </subcellularLocation>
    <subcellularLocation>
        <location evidence="9">Dynein axonemal particle</location>
    </subcellularLocation>
</comment>
<evidence type="ECO:0000256" key="10">
    <source>
        <dbReference type="ARBA" id="ARBA00040002"/>
    </source>
</evidence>
<dbReference type="SUPFAM" id="SSF50978">
    <property type="entry name" value="WD40 repeat-like"/>
    <property type="match status" value="1"/>
</dbReference>
<evidence type="ECO:0000256" key="3">
    <source>
        <dbReference type="ARBA" id="ARBA00022574"/>
    </source>
</evidence>
<organism evidence="13">
    <name type="scientific">Clastoptera arizonana</name>
    <name type="common">Arizona spittle bug</name>
    <dbReference type="NCBI Taxonomy" id="38151"/>
    <lineage>
        <taxon>Eukaryota</taxon>
        <taxon>Metazoa</taxon>
        <taxon>Ecdysozoa</taxon>
        <taxon>Arthropoda</taxon>
        <taxon>Hexapoda</taxon>
        <taxon>Insecta</taxon>
        <taxon>Pterygota</taxon>
        <taxon>Neoptera</taxon>
        <taxon>Paraneoptera</taxon>
        <taxon>Hemiptera</taxon>
        <taxon>Auchenorrhyncha</taxon>
        <taxon>Cercopoidea</taxon>
        <taxon>Clastopteridae</taxon>
        <taxon>Clastoptera</taxon>
    </lineage>
</organism>
<evidence type="ECO:0000256" key="11">
    <source>
        <dbReference type="ARBA" id="ARBA00041557"/>
    </source>
</evidence>
<dbReference type="InterPro" id="IPR015943">
    <property type="entry name" value="WD40/YVTN_repeat-like_dom_sf"/>
</dbReference>
<keyword evidence="8" id="KW-0966">Cell projection</keyword>
<dbReference type="GO" id="GO:0045504">
    <property type="term" value="F:dynein heavy chain binding"/>
    <property type="evidence" value="ECO:0007669"/>
    <property type="project" value="TreeGrafter"/>
</dbReference>
<dbReference type="GO" id="GO:0045503">
    <property type="term" value="F:dynein light chain binding"/>
    <property type="evidence" value="ECO:0007669"/>
    <property type="project" value="TreeGrafter"/>
</dbReference>
<evidence type="ECO:0000256" key="12">
    <source>
        <dbReference type="PROSITE-ProRule" id="PRU00221"/>
    </source>
</evidence>
<evidence type="ECO:0000256" key="1">
    <source>
        <dbReference type="ARBA" id="ARBA00004611"/>
    </source>
</evidence>
<dbReference type="InterPro" id="IPR050687">
    <property type="entry name" value="Dynein_IC"/>
</dbReference>
<keyword evidence="7" id="KW-0206">Cytoskeleton</keyword>
<protein>
    <recommendedName>
        <fullName evidence="10">Dynein axonemal intermediate chain 4</fullName>
    </recommendedName>
    <alternativeName>
        <fullName evidence="11">WD repeat-containing protein 78</fullName>
    </alternativeName>
</protein>
<keyword evidence="3 12" id="KW-0853">WD repeat</keyword>
<evidence type="ECO:0000256" key="8">
    <source>
        <dbReference type="ARBA" id="ARBA00023273"/>
    </source>
</evidence>
<feature type="repeat" description="WD" evidence="12">
    <location>
        <begin position="606"/>
        <end position="640"/>
    </location>
</feature>
<dbReference type="PANTHER" id="PTHR12442">
    <property type="entry name" value="DYNEIN INTERMEDIATE CHAIN"/>
    <property type="match status" value="1"/>
</dbReference>
<dbReference type="AlphaFoldDB" id="A0A1B6EAA7"/>
<feature type="repeat" description="WD" evidence="12">
    <location>
        <begin position="563"/>
        <end position="595"/>
    </location>
</feature>
<keyword evidence="2" id="KW-0963">Cytoplasm</keyword>
<dbReference type="InterPro" id="IPR036322">
    <property type="entry name" value="WD40_repeat_dom_sf"/>
</dbReference>
<sequence>MSDIHRTKPFNKRKNNNNRKIIPTFNEKKNRPYMINEDGVDMTPQPLRDTEYETMVHATILEKTHFFRIVSNHLEEIRKIRSGFESTTDVSSVIDRTTRGSRFTLHGHARFTQQMSMMKESAVSVETVSADFASRLTTAGLSYESEEILLDEKPPSMFILREDPPPRYPQLQLNFKISLQETETINLLDIVSKTEFAKETDQNEIDRFAITSFSQATTQTDRSANIGKNKYTLILRGKRQNSAAFVTKFDIYDTYIEIDSRKNVDEENVVDSLTTVKDDKENEMFDKISFLGMNLGKKFFYSTLVIERIIVANEFKKNQYLYQGLCQLNPLSVQIDFNYSLKLLWTYQDECTKNKAVTSISLSPNNDNIIAVGYGKYKFTDCVIGFVCCWNIKNPSCPERSYKFDEPVTCVSFSKQRPNILAVSFYSGLLVLLDVTKVFERVMASNMMYPLFHPIRKICWFPNEEKNKNDYTVTCGKDGKIFQYTKAESFTSKLILSLTRTDGKIQGSEQTKKCFANKVLISRHPSAECIARHPIDQNIYYTGSSEGNVYRCSIYFRFHLEVFAAHNGPVYGIEFHPFCTKLFLTFGADGFIKAWADGIYEPIFSLTSGMKAVGNAMWHPTNATMIVSTTDRYIEMWDIRHSALQPQSSIISPSNSINTCLKFTNNGYNVCVGDYKGNVHILALSEMPFSPINQPETLVQAIYLLLRRKPYLISKLKMLGPPFLESRDQALKIFSDIEELKKIV</sequence>
<dbReference type="GO" id="GO:0003341">
    <property type="term" value="P:cilium movement"/>
    <property type="evidence" value="ECO:0007669"/>
    <property type="project" value="TreeGrafter"/>
</dbReference>
<keyword evidence="5" id="KW-0282">Flagellum</keyword>
<proteinExistence type="predicted"/>
<evidence type="ECO:0000313" key="13">
    <source>
        <dbReference type="EMBL" id="JAS34869.1"/>
    </source>
</evidence>
<dbReference type="Gene3D" id="2.130.10.10">
    <property type="entry name" value="YVTN repeat-like/Quinoprotein amine dehydrogenase"/>
    <property type="match status" value="1"/>
</dbReference>
<gene>
    <name evidence="13" type="ORF">g.45158</name>
</gene>
<evidence type="ECO:0000256" key="9">
    <source>
        <dbReference type="ARBA" id="ARBA00024190"/>
    </source>
</evidence>
<dbReference type="GO" id="GO:0005858">
    <property type="term" value="C:axonemal dynein complex"/>
    <property type="evidence" value="ECO:0007669"/>
    <property type="project" value="TreeGrafter"/>
</dbReference>
<evidence type="ECO:0000256" key="4">
    <source>
        <dbReference type="ARBA" id="ARBA00022737"/>
    </source>
</evidence>